<name>A0A3L7A7Y1_9MICO</name>
<feature type="transmembrane region" description="Helical" evidence="1">
    <location>
        <begin position="212"/>
        <end position="234"/>
    </location>
</feature>
<dbReference type="Proteomes" id="UP000272503">
    <property type="component" value="Unassembled WGS sequence"/>
</dbReference>
<feature type="transmembrane region" description="Helical" evidence="1">
    <location>
        <begin position="127"/>
        <end position="148"/>
    </location>
</feature>
<dbReference type="AlphaFoldDB" id="A0A3L7A7Y1"/>
<feature type="transmembrane region" description="Helical" evidence="1">
    <location>
        <begin position="294"/>
        <end position="321"/>
    </location>
</feature>
<keyword evidence="3" id="KW-1185">Reference proteome</keyword>
<feature type="transmembrane region" description="Helical" evidence="1">
    <location>
        <begin position="58"/>
        <end position="80"/>
    </location>
</feature>
<organism evidence="2 3">
    <name type="scientific">Mycetocola tolaasinivorans</name>
    <dbReference type="NCBI Taxonomy" id="76635"/>
    <lineage>
        <taxon>Bacteria</taxon>
        <taxon>Bacillati</taxon>
        <taxon>Actinomycetota</taxon>
        <taxon>Actinomycetes</taxon>
        <taxon>Micrococcales</taxon>
        <taxon>Microbacteriaceae</taxon>
        <taxon>Mycetocola</taxon>
    </lineage>
</organism>
<keyword evidence="1" id="KW-0472">Membrane</keyword>
<evidence type="ECO:0000313" key="2">
    <source>
        <dbReference type="EMBL" id="RLP76423.1"/>
    </source>
</evidence>
<feature type="transmembrane region" description="Helical" evidence="1">
    <location>
        <begin position="92"/>
        <end position="115"/>
    </location>
</feature>
<keyword evidence="1" id="KW-0812">Transmembrane</keyword>
<keyword evidence="1" id="KW-1133">Transmembrane helix</keyword>
<accession>A0A3L7A7Y1</accession>
<proteinExistence type="predicted"/>
<evidence type="ECO:0000313" key="3">
    <source>
        <dbReference type="Proteomes" id="UP000272503"/>
    </source>
</evidence>
<protein>
    <submittedName>
        <fullName evidence="2">Uncharacterized protein</fullName>
    </submittedName>
</protein>
<feature type="transmembrane region" description="Helical" evidence="1">
    <location>
        <begin position="328"/>
        <end position="349"/>
    </location>
</feature>
<gene>
    <name evidence="2" type="ORF">D9V32_06030</name>
</gene>
<reference evidence="2 3" key="1">
    <citation type="submission" date="2018-10" db="EMBL/GenBank/DDBJ databases">
        <authorList>
            <person name="Li J."/>
        </authorList>
    </citation>
    <scope>NUCLEOTIDE SEQUENCE [LARGE SCALE GENOMIC DNA]</scope>
    <source>
        <strain evidence="2 3">IF 016277</strain>
    </source>
</reference>
<dbReference type="RefSeq" id="WP_121648003.1">
    <property type="nucleotide sequence ID" value="NZ_RCUX01000004.1"/>
</dbReference>
<feature type="transmembrane region" description="Helical" evidence="1">
    <location>
        <begin position="169"/>
        <end position="192"/>
    </location>
</feature>
<sequence>MSIPTATVDDPSSAMRVTPSAAVTRLFSGTSVRGALAGVLIVAIAAFTPPLIGTYESLLFVVMGNAPAVVIGAIIVAHGLERIRLLSNSTGPLVIVSAVVLGSAIGTPMITLTVIQEIGRVRPPSEIVASAVLLIAGGLFCLIWVALGRAILTAPTRGAEILTLRARRIIVVAAVVAAFIAIPTIYVIINVIEGGTAPISHASVFIPMLMLGPFYCIPGYVIGALLLWGLIVVARIGTGRDEPEIRSRPESSTRAAGAGLTLATLALITTGWMLSLDRIAEAAFNQYPGNTDYLTAAGIPRVGITVVFALGILAAVAAWMVRRSRRGLGLILAAAVLATFALTAAWTTFDAASAAPTLIPYSELTDVLESTGA</sequence>
<feature type="transmembrane region" description="Helical" evidence="1">
    <location>
        <begin position="255"/>
        <end position="274"/>
    </location>
</feature>
<evidence type="ECO:0000256" key="1">
    <source>
        <dbReference type="SAM" id="Phobius"/>
    </source>
</evidence>
<comment type="caution">
    <text evidence="2">The sequence shown here is derived from an EMBL/GenBank/DDBJ whole genome shotgun (WGS) entry which is preliminary data.</text>
</comment>
<feature type="transmembrane region" description="Helical" evidence="1">
    <location>
        <begin position="34"/>
        <end position="52"/>
    </location>
</feature>
<dbReference type="EMBL" id="RCUX01000004">
    <property type="protein sequence ID" value="RLP76423.1"/>
    <property type="molecule type" value="Genomic_DNA"/>
</dbReference>